<evidence type="ECO:0000256" key="1">
    <source>
        <dbReference type="ARBA" id="ARBA00009798"/>
    </source>
</evidence>
<organism evidence="6 7">
    <name type="scientific">Brooklawnia propionicigenes</name>
    <dbReference type="NCBI Taxonomy" id="3041175"/>
    <lineage>
        <taxon>Bacteria</taxon>
        <taxon>Bacillati</taxon>
        <taxon>Actinomycetota</taxon>
        <taxon>Actinomycetes</taxon>
        <taxon>Propionibacteriales</taxon>
        <taxon>Propionibacteriaceae</taxon>
        <taxon>Brooklawnia</taxon>
    </lineage>
</organism>
<comment type="similarity">
    <text evidence="1 4">Belongs to the prolyl-tRNA editing family. YbaK/EbsC subfamily.</text>
</comment>
<sequence>MSKRKTAGAATPATAVLKRAKVAHIVHEYDHDPSNHHFGEETVEAMGVDPRRTFKTLVAELTGGPEPTVCAVVPVSGQLDLKALAQAAGAKKAVMADPADAERITGYVVGGISPLGQKRQLPVYIDSSALEFETMLVSGGRRGFSVELAARDLAGVLHATFADIGRARP</sequence>
<dbReference type="InterPro" id="IPR007214">
    <property type="entry name" value="YbaK/aa-tRNA-synth-assoc-dom"/>
</dbReference>
<keyword evidence="3 4" id="KW-0456">Lyase</keyword>
<protein>
    <recommendedName>
        <fullName evidence="4">Cys-tRNA(Pro)/Cys-tRNA(Cys) deacylase</fullName>
        <ecNumber evidence="4">4.2.-.-</ecNumber>
    </recommendedName>
</protein>
<accession>A0AAN0K833</accession>
<dbReference type="RefSeq" id="WP_286266162.1">
    <property type="nucleotide sequence ID" value="NZ_AP028056.1"/>
</dbReference>
<evidence type="ECO:0000259" key="5">
    <source>
        <dbReference type="Pfam" id="PF04073"/>
    </source>
</evidence>
<keyword evidence="2 4" id="KW-0648">Protein biosynthesis</keyword>
<dbReference type="EC" id="4.2.-.-" evidence="4"/>
<evidence type="ECO:0000256" key="4">
    <source>
        <dbReference type="PIRNR" id="PIRNR006181"/>
    </source>
</evidence>
<evidence type="ECO:0000313" key="7">
    <source>
        <dbReference type="Proteomes" id="UP001431656"/>
    </source>
</evidence>
<dbReference type="EMBL" id="AP028056">
    <property type="protein sequence ID" value="BEH03557.1"/>
    <property type="molecule type" value="Genomic_DNA"/>
</dbReference>
<dbReference type="InterPro" id="IPR036754">
    <property type="entry name" value="YbaK/aa-tRNA-synt-asso_dom_sf"/>
</dbReference>
<proteinExistence type="inferred from homology"/>
<dbReference type="Proteomes" id="UP001431656">
    <property type="component" value="Chromosome"/>
</dbReference>
<dbReference type="PANTHER" id="PTHR30411">
    <property type="entry name" value="CYTOPLASMIC PROTEIN"/>
    <property type="match status" value="1"/>
</dbReference>
<keyword evidence="7" id="KW-1185">Reference proteome</keyword>
<dbReference type="CDD" id="cd00002">
    <property type="entry name" value="YbaK_deacylase"/>
    <property type="match status" value="1"/>
</dbReference>
<dbReference type="Pfam" id="PF04073">
    <property type="entry name" value="tRNA_edit"/>
    <property type="match status" value="1"/>
</dbReference>
<dbReference type="GO" id="GO:0002161">
    <property type="term" value="F:aminoacyl-tRNA deacylase activity"/>
    <property type="evidence" value="ECO:0007669"/>
    <property type="project" value="InterPro"/>
</dbReference>
<reference evidence="6" key="1">
    <citation type="journal article" date="2024" name="Int. J. Syst. Evol. Microbiol.">
        <title>Brooklawnia propionicigenes sp. nov., a facultatively anaerobic, propionate-producing bacterium isolated from a methanogenic reactor treating waste from cattle farms.</title>
        <authorList>
            <person name="Akita Y."/>
            <person name="Ueki A."/>
            <person name="Tonouchi A."/>
            <person name="Sugawara Y."/>
            <person name="Honma S."/>
            <person name="Kaku N."/>
            <person name="Ueki K."/>
        </authorList>
    </citation>
    <scope>NUCLEOTIDE SEQUENCE</scope>
    <source>
        <strain evidence="6">SH051</strain>
    </source>
</reference>
<dbReference type="Gene3D" id="3.90.960.10">
    <property type="entry name" value="YbaK/aminoacyl-tRNA synthetase-associated domain"/>
    <property type="match status" value="1"/>
</dbReference>
<dbReference type="InterPro" id="IPR004369">
    <property type="entry name" value="Prolyl-tRNA_editing_YbaK/EbsC"/>
</dbReference>
<evidence type="ECO:0000256" key="3">
    <source>
        <dbReference type="ARBA" id="ARBA00023239"/>
    </source>
</evidence>
<dbReference type="PANTHER" id="PTHR30411:SF0">
    <property type="entry name" value="CYS-TRNA(PRO)_CYS-TRNA(CYS) DEACYLASE YBAK"/>
    <property type="match status" value="1"/>
</dbReference>
<feature type="domain" description="YbaK/aminoacyl-tRNA synthetase-associated" evidence="5">
    <location>
        <begin position="40"/>
        <end position="154"/>
    </location>
</feature>
<dbReference type="GO" id="GO:0016829">
    <property type="term" value="F:lyase activity"/>
    <property type="evidence" value="ECO:0007669"/>
    <property type="project" value="UniProtKB-KW"/>
</dbReference>
<dbReference type="NCBIfam" id="TIGR00011">
    <property type="entry name" value="YbaK_EbsC"/>
    <property type="match status" value="1"/>
</dbReference>
<dbReference type="GO" id="GO:0006412">
    <property type="term" value="P:translation"/>
    <property type="evidence" value="ECO:0007669"/>
    <property type="project" value="UniProtKB-KW"/>
</dbReference>
<dbReference type="AlphaFoldDB" id="A0AAN0K833"/>
<name>A0AAN0K833_9ACTN</name>
<evidence type="ECO:0000313" key="6">
    <source>
        <dbReference type="EMBL" id="BEH03557.1"/>
    </source>
</evidence>
<evidence type="ECO:0000256" key="2">
    <source>
        <dbReference type="ARBA" id="ARBA00022917"/>
    </source>
</evidence>
<gene>
    <name evidence="6" type="primary">ybaK</name>
    <name evidence="6" type="ORF">brsh051_28380</name>
</gene>
<dbReference type="PIRSF" id="PIRSF006181">
    <property type="entry name" value="EbsC_YbaK"/>
    <property type="match status" value="1"/>
</dbReference>
<dbReference type="SUPFAM" id="SSF55826">
    <property type="entry name" value="YbaK/ProRS associated domain"/>
    <property type="match status" value="1"/>
</dbReference>
<dbReference type="KEGG" id="broo:brsh051_28380"/>